<proteinExistence type="predicted"/>
<dbReference type="PANTHER" id="PTHR36919:SF3">
    <property type="entry name" value="BLL5882 PROTEIN"/>
    <property type="match status" value="1"/>
</dbReference>
<name>A0A378RN25_MYROD</name>
<feature type="domain" description="DUF2147" evidence="1">
    <location>
        <begin position="25"/>
        <end position="140"/>
    </location>
</feature>
<dbReference type="Proteomes" id="UP000255024">
    <property type="component" value="Unassembled WGS sequence"/>
</dbReference>
<keyword evidence="3" id="KW-1185">Reference proteome</keyword>
<evidence type="ECO:0000313" key="3">
    <source>
        <dbReference type="Proteomes" id="UP000255024"/>
    </source>
</evidence>
<dbReference type="EMBL" id="UGQL01000001">
    <property type="protein sequence ID" value="STZ28452.1"/>
    <property type="molecule type" value="Genomic_DNA"/>
</dbReference>
<sequence length="141" mass="15601">MRNTMFILVFLLGGFMTMNAQSILGKWKTFDDQTGDAKSIVEISEKGGKYQGKVIEILNPAKKDSKCEKCPGDDKGKPIEGLVIIKNLTKKGEEYSGGTIIDPQSGKEYKCSIKMNGKTKLEVRGYVGISLIGRTQTWTKM</sequence>
<protein>
    <submittedName>
        <fullName evidence="2">Uncharacterized protein conserved in bacteria</fullName>
    </submittedName>
</protein>
<dbReference type="AlphaFoldDB" id="A0A378RN25"/>
<reference evidence="2 3" key="1">
    <citation type="submission" date="2018-06" db="EMBL/GenBank/DDBJ databases">
        <authorList>
            <consortium name="Pathogen Informatics"/>
            <person name="Doyle S."/>
        </authorList>
    </citation>
    <scope>NUCLEOTIDE SEQUENCE [LARGE SCALE GENOMIC DNA]</scope>
    <source>
        <strain evidence="2 3">NCTC11179</strain>
    </source>
</reference>
<dbReference type="PANTHER" id="PTHR36919">
    <property type="entry name" value="BLR1215 PROTEIN"/>
    <property type="match status" value="1"/>
</dbReference>
<evidence type="ECO:0000313" key="2">
    <source>
        <dbReference type="EMBL" id="STZ28452.1"/>
    </source>
</evidence>
<organism evidence="2 3">
    <name type="scientific">Myroides odoratus</name>
    <name type="common">Flavobacterium odoratum</name>
    <dbReference type="NCBI Taxonomy" id="256"/>
    <lineage>
        <taxon>Bacteria</taxon>
        <taxon>Pseudomonadati</taxon>
        <taxon>Bacteroidota</taxon>
        <taxon>Flavobacteriia</taxon>
        <taxon>Flavobacteriales</taxon>
        <taxon>Flavobacteriaceae</taxon>
        <taxon>Myroides</taxon>
    </lineage>
</organism>
<dbReference type="Gene3D" id="2.40.128.520">
    <property type="match status" value="1"/>
</dbReference>
<dbReference type="RefSeq" id="WP_115091390.1">
    <property type="nucleotide sequence ID" value="NZ_CP068107.1"/>
</dbReference>
<dbReference type="Pfam" id="PF09917">
    <property type="entry name" value="DUF2147"/>
    <property type="match status" value="1"/>
</dbReference>
<evidence type="ECO:0000259" key="1">
    <source>
        <dbReference type="Pfam" id="PF09917"/>
    </source>
</evidence>
<accession>A0A378RN25</accession>
<dbReference type="InterPro" id="IPR019223">
    <property type="entry name" value="DUF2147"/>
</dbReference>
<gene>
    <name evidence="2" type="ORF">NCTC11179_01998</name>
</gene>